<dbReference type="PROSITE" id="PS51833">
    <property type="entry name" value="HDOD"/>
    <property type="match status" value="1"/>
</dbReference>
<sequence>MSALPAAATFRTPRDVDGWVRYFRQCEIPVLASTAASIEEMRLIEDDVDARIISEVIGRDPLMTLKLLVHASTQGSNRRLTDAETVVEALVLMGITPFFRQFGPQPTVEDHLADHLEALAGLQHVLLRADRAARFAASFAIHRADHDAVVLHEAAQLHDFTEMLLWLHAPALALELQRRQHADPTLRSCAAQRDVLNAELNDIQHVLMQLWRLPEILVRITDDSHAENSQVRNVLLAIRLARHTMDGWDNAALPDDIRDIAGLLHLGLEPTRQLLLDIDTD</sequence>
<dbReference type="RefSeq" id="WP_275685750.1">
    <property type="nucleotide sequence ID" value="NZ_JAJLJH010000018.1"/>
</dbReference>
<comment type="caution">
    <text evidence="2">The sequence shown here is derived from an EMBL/GenBank/DDBJ whole genome shotgun (WGS) entry which is preliminary data.</text>
</comment>
<accession>A0A9X1YPV5</accession>
<keyword evidence="3" id="KW-1185">Reference proteome</keyword>
<proteinExistence type="predicted"/>
<evidence type="ECO:0000313" key="3">
    <source>
        <dbReference type="Proteomes" id="UP001139353"/>
    </source>
</evidence>
<name>A0A9X1YPV5_9BURK</name>
<protein>
    <submittedName>
        <fullName evidence="2">HDOD domain-containing protein</fullName>
    </submittedName>
</protein>
<feature type="domain" description="HDOD" evidence="1">
    <location>
        <begin position="28"/>
        <end position="227"/>
    </location>
</feature>
<dbReference type="EMBL" id="JAJLJH010000018">
    <property type="protein sequence ID" value="MCK9689700.1"/>
    <property type="molecule type" value="Genomic_DNA"/>
</dbReference>
<dbReference type="AlphaFoldDB" id="A0A9X1YPV5"/>
<dbReference type="InterPro" id="IPR013976">
    <property type="entry name" value="HDOD"/>
</dbReference>
<dbReference type="Proteomes" id="UP001139353">
    <property type="component" value="Unassembled WGS sequence"/>
</dbReference>
<dbReference type="Pfam" id="PF08668">
    <property type="entry name" value="HDOD"/>
    <property type="match status" value="1"/>
</dbReference>
<dbReference type="Gene3D" id="1.10.3210.10">
    <property type="entry name" value="Hypothetical protein af1432"/>
    <property type="match status" value="1"/>
</dbReference>
<evidence type="ECO:0000313" key="2">
    <source>
        <dbReference type="EMBL" id="MCK9689700.1"/>
    </source>
</evidence>
<gene>
    <name evidence="2" type="ORF">LPC04_28605</name>
</gene>
<reference evidence="2" key="1">
    <citation type="submission" date="2021-11" db="EMBL/GenBank/DDBJ databases">
        <title>BS-T2-15 a new species belonging to the Comamonadaceae family isolated from the soil of a French oak forest.</title>
        <authorList>
            <person name="Mieszkin S."/>
            <person name="Alain K."/>
        </authorList>
    </citation>
    <scope>NUCLEOTIDE SEQUENCE</scope>
    <source>
        <strain evidence="2">BS-T2-15</strain>
    </source>
</reference>
<organism evidence="2 3">
    <name type="scientific">Scleromatobacter humisilvae</name>
    <dbReference type="NCBI Taxonomy" id="2897159"/>
    <lineage>
        <taxon>Bacteria</taxon>
        <taxon>Pseudomonadati</taxon>
        <taxon>Pseudomonadota</taxon>
        <taxon>Betaproteobacteria</taxon>
        <taxon>Burkholderiales</taxon>
        <taxon>Sphaerotilaceae</taxon>
        <taxon>Scleromatobacter</taxon>
    </lineage>
</organism>
<evidence type="ECO:0000259" key="1">
    <source>
        <dbReference type="PROSITE" id="PS51833"/>
    </source>
</evidence>
<dbReference type="SUPFAM" id="SSF109604">
    <property type="entry name" value="HD-domain/PDEase-like"/>
    <property type="match status" value="1"/>
</dbReference>